<dbReference type="RefSeq" id="WP_347702753.1">
    <property type="nucleotide sequence ID" value="NZ_JBDPZD010000001.1"/>
</dbReference>
<protein>
    <recommendedName>
        <fullName evidence="4">DUF4064 domain-containing protein</fullName>
    </recommendedName>
</protein>
<keyword evidence="1" id="KW-0812">Transmembrane</keyword>
<evidence type="ECO:0008006" key="4">
    <source>
        <dbReference type="Google" id="ProtNLM"/>
    </source>
</evidence>
<evidence type="ECO:0000313" key="3">
    <source>
        <dbReference type="Proteomes" id="UP001495147"/>
    </source>
</evidence>
<accession>A0ABV0FVH3</accession>
<keyword evidence="3" id="KW-1185">Reference proteome</keyword>
<reference evidence="2 3" key="1">
    <citation type="submission" date="2024-05" db="EMBL/GenBank/DDBJ databases">
        <title>Roseateles sp. DJS-2-20 16S ribosomal RNA gene Genome sequencing and assembly.</title>
        <authorList>
            <person name="Woo H."/>
        </authorList>
    </citation>
    <scope>NUCLEOTIDE SEQUENCE [LARGE SCALE GENOMIC DNA]</scope>
    <source>
        <strain evidence="2 3">DJS-2-20</strain>
    </source>
</reference>
<comment type="caution">
    <text evidence="2">The sequence shown here is derived from an EMBL/GenBank/DDBJ whole genome shotgun (WGS) entry which is preliminary data.</text>
</comment>
<dbReference type="Proteomes" id="UP001495147">
    <property type="component" value="Unassembled WGS sequence"/>
</dbReference>
<keyword evidence="1" id="KW-0472">Membrane</keyword>
<feature type="transmembrane region" description="Helical" evidence="1">
    <location>
        <begin position="104"/>
        <end position="126"/>
    </location>
</feature>
<feature type="transmembrane region" description="Helical" evidence="1">
    <location>
        <begin position="79"/>
        <end position="98"/>
    </location>
</feature>
<sequence length="135" mass="14097">MKTLFKLAFVSFVLLMLLTVAGSVLFWHGLHGVGPHDWQFHIDNDGWDHAGDLGDWIGGAIGAVIASLVCLVVVPLVLLLGVALPVLIVGGVMAALLAGTVAAVVGVGALLSSPLLILGLVLFFALRNRNRKVQA</sequence>
<dbReference type="EMBL" id="JBDPZD010000001">
    <property type="protein sequence ID" value="MEO3689914.1"/>
    <property type="molecule type" value="Genomic_DNA"/>
</dbReference>
<proteinExistence type="predicted"/>
<evidence type="ECO:0000256" key="1">
    <source>
        <dbReference type="SAM" id="Phobius"/>
    </source>
</evidence>
<keyword evidence="1" id="KW-1133">Transmembrane helix</keyword>
<name>A0ABV0FVH3_9BURK</name>
<feature type="transmembrane region" description="Helical" evidence="1">
    <location>
        <begin position="56"/>
        <end position="74"/>
    </location>
</feature>
<gene>
    <name evidence="2" type="ORF">ABDJ85_00435</name>
</gene>
<evidence type="ECO:0000313" key="2">
    <source>
        <dbReference type="EMBL" id="MEO3689914.1"/>
    </source>
</evidence>
<organism evidence="2 3">
    <name type="scientific">Roseateles paludis</name>
    <dbReference type="NCBI Taxonomy" id="3145238"/>
    <lineage>
        <taxon>Bacteria</taxon>
        <taxon>Pseudomonadati</taxon>
        <taxon>Pseudomonadota</taxon>
        <taxon>Betaproteobacteria</taxon>
        <taxon>Burkholderiales</taxon>
        <taxon>Sphaerotilaceae</taxon>
        <taxon>Roseateles</taxon>
    </lineage>
</organism>